<name>A0A6A5KBZ9_9PLEO</name>
<reference evidence="2" key="1">
    <citation type="submission" date="2020-01" db="EMBL/GenBank/DDBJ databases">
        <authorList>
            <consortium name="DOE Joint Genome Institute"/>
            <person name="Haridas S."/>
            <person name="Albert R."/>
            <person name="Binder M."/>
            <person name="Bloem J."/>
            <person name="Labutti K."/>
            <person name="Salamov A."/>
            <person name="Andreopoulos B."/>
            <person name="Baker S.E."/>
            <person name="Barry K."/>
            <person name="Bills G."/>
            <person name="Bluhm B.H."/>
            <person name="Cannon C."/>
            <person name="Castanera R."/>
            <person name="Culley D.E."/>
            <person name="Daum C."/>
            <person name="Ezra D."/>
            <person name="Gonzalez J.B."/>
            <person name="Henrissat B."/>
            <person name="Kuo A."/>
            <person name="Liang C."/>
            <person name="Lipzen A."/>
            <person name="Lutzoni F."/>
            <person name="Magnuson J."/>
            <person name="Mondo S."/>
            <person name="Nolan M."/>
            <person name="Ohm R."/>
            <person name="Pangilinan J."/>
            <person name="Park H.-J."/>
            <person name="Ramirez L."/>
            <person name="Alfaro M."/>
            <person name="Sun H."/>
            <person name="Tritt A."/>
            <person name="Yoshinaga Y."/>
            <person name="Zwiers L.-H."/>
            <person name="Turgeon B.G."/>
            <person name="Goodwin S.B."/>
            <person name="Spatafora J.W."/>
            <person name="Crous P.W."/>
            <person name="Grigoriev I.V."/>
        </authorList>
    </citation>
    <scope>NUCLEOTIDE SEQUENCE</scope>
    <source>
        <strain evidence="2">P77</strain>
    </source>
</reference>
<dbReference type="EMBL" id="ML975380">
    <property type="protein sequence ID" value="KAF1830893.1"/>
    <property type="molecule type" value="Genomic_DNA"/>
</dbReference>
<dbReference type="InterPro" id="IPR011009">
    <property type="entry name" value="Kinase-like_dom_sf"/>
</dbReference>
<gene>
    <name evidence="2" type="ORF">BDW02DRAFT_465375</name>
</gene>
<dbReference type="SUPFAM" id="SSF56112">
    <property type="entry name" value="Protein kinase-like (PK-like)"/>
    <property type="match status" value="1"/>
</dbReference>
<dbReference type="GO" id="GO:0005524">
    <property type="term" value="F:ATP binding"/>
    <property type="evidence" value="ECO:0007669"/>
    <property type="project" value="InterPro"/>
</dbReference>
<organism evidence="2 3">
    <name type="scientific">Decorospora gaudefroyi</name>
    <dbReference type="NCBI Taxonomy" id="184978"/>
    <lineage>
        <taxon>Eukaryota</taxon>
        <taxon>Fungi</taxon>
        <taxon>Dikarya</taxon>
        <taxon>Ascomycota</taxon>
        <taxon>Pezizomycotina</taxon>
        <taxon>Dothideomycetes</taxon>
        <taxon>Pleosporomycetidae</taxon>
        <taxon>Pleosporales</taxon>
        <taxon>Pleosporineae</taxon>
        <taxon>Pleosporaceae</taxon>
        <taxon>Decorospora</taxon>
    </lineage>
</organism>
<dbReference type="Gene3D" id="1.10.510.10">
    <property type="entry name" value="Transferase(Phosphotransferase) domain 1"/>
    <property type="match status" value="1"/>
</dbReference>
<proteinExistence type="predicted"/>
<evidence type="ECO:0000313" key="3">
    <source>
        <dbReference type="Proteomes" id="UP000800040"/>
    </source>
</evidence>
<accession>A0A6A5KBZ9</accession>
<dbReference type="PROSITE" id="PS50011">
    <property type="entry name" value="PROTEIN_KINASE_DOM"/>
    <property type="match status" value="1"/>
</dbReference>
<feature type="non-terminal residue" evidence="2">
    <location>
        <position position="135"/>
    </location>
</feature>
<dbReference type="GO" id="GO:0004672">
    <property type="term" value="F:protein kinase activity"/>
    <property type="evidence" value="ECO:0007669"/>
    <property type="project" value="InterPro"/>
</dbReference>
<dbReference type="InterPro" id="IPR000719">
    <property type="entry name" value="Prot_kinase_dom"/>
</dbReference>
<evidence type="ECO:0000259" key="1">
    <source>
        <dbReference type="PROSITE" id="PS50011"/>
    </source>
</evidence>
<evidence type="ECO:0000313" key="2">
    <source>
        <dbReference type="EMBL" id="KAF1830893.1"/>
    </source>
</evidence>
<keyword evidence="3" id="KW-1185">Reference proteome</keyword>
<feature type="domain" description="Protein kinase" evidence="1">
    <location>
        <begin position="1"/>
        <end position="134"/>
    </location>
</feature>
<feature type="non-terminal residue" evidence="2">
    <location>
        <position position="1"/>
    </location>
</feature>
<sequence length="135" mass="15483">PKMIDFGIAFNDNRYNDTRLSGPSKFPPSKVSNNTHTCCLTQKTQEQFAPPNKKHSKQAIDVRSDTWNIGLVMLTLMNGQHVTVASNDFRPQHHPRYATTRVYSSRMEDLMFRCLNIDPNTRPHIMEILYETSAG</sequence>
<dbReference type="AlphaFoldDB" id="A0A6A5KBZ9"/>
<protein>
    <recommendedName>
        <fullName evidence="1">Protein kinase domain-containing protein</fullName>
    </recommendedName>
</protein>
<dbReference type="OrthoDB" id="3693843at2759"/>
<dbReference type="Proteomes" id="UP000800040">
    <property type="component" value="Unassembled WGS sequence"/>
</dbReference>